<reference evidence="6 7" key="1">
    <citation type="submission" date="2023-08" db="EMBL/GenBank/DDBJ databases">
        <authorList>
            <person name="Girao M."/>
            <person name="Carvalho M.F."/>
        </authorList>
    </citation>
    <scope>NUCLEOTIDE SEQUENCE [LARGE SCALE GENOMIC DNA]</scope>
    <source>
        <strain evidence="6 7">CT-R113</strain>
    </source>
</reference>
<protein>
    <submittedName>
        <fullName evidence="6">Nucleotide sugar dehydrogenase</fullName>
    </submittedName>
</protein>
<dbReference type="InterPro" id="IPR008927">
    <property type="entry name" value="6-PGluconate_DH-like_C_sf"/>
</dbReference>
<dbReference type="PANTHER" id="PTHR43491:SF2">
    <property type="entry name" value="UDP-N-ACETYL-D-MANNOSAMINE DEHYDROGENASE"/>
    <property type="match status" value="1"/>
</dbReference>
<accession>A0ABU7KHE2</accession>
<dbReference type="Gene3D" id="3.40.50.720">
    <property type="entry name" value="NAD(P)-binding Rossmann-like Domain"/>
    <property type="match status" value="2"/>
</dbReference>
<dbReference type="InterPro" id="IPR014026">
    <property type="entry name" value="UDP-Glc/GDP-Man_DH_dimer"/>
</dbReference>
<dbReference type="InterPro" id="IPR036291">
    <property type="entry name" value="NAD(P)-bd_dom_sf"/>
</dbReference>
<organism evidence="6 7">
    <name type="scientific">Nocardiopsis codii</name>
    <dbReference type="NCBI Taxonomy" id="3065942"/>
    <lineage>
        <taxon>Bacteria</taxon>
        <taxon>Bacillati</taxon>
        <taxon>Actinomycetota</taxon>
        <taxon>Actinomycetes</taxon>
        <taxon>Streptosporangiales</taxon>
        <taxon>Nocardiopsidaceae</taxon>
        <taxon>Nocardiopsis</taxon>
    </lineage>
</organism>
<evidence type="ECO:0000259" key="5">
    <source>
        <dbReference type="SMART" id="SM00984"/>
    </source>
</evidence>
<comment type="caution">
    <text evidence="6">The sequence shown here is derived from an EMBL/GenBank/DDBJ whole genome shotgun (WGS) entry which is preliminary data.</text>
</comment>
<evidence type="ECO:0000256" key="3">
    <source>
        <dbReference type="ARBA" id="ARBA00023027"/>
    </source>
</evidence>
<dbReference type="Proteomes" id="UP001356095">
    <property type="component" value="Unassembled WGS sequence"/>
</dbReference>
<dbReference type="SMART" id="SM00984">
    <property type="entry name" value="UDPG_MGDP_dh_C"/>
    <property type="match status" value="1"/>
</dbReference>
<gene>
    <name evidence="6" type="ORF">Q8791_30905</name>
</gene>
<dbReference type="NCBIfam" id="TIGR03026">
    <property type="entry name" value="NDP-sugDHase"/>
    <property type="match status" value="1"/>
</dbReference>
<evidence type="ECO:0000256" key="1">
    <source>
        <dbReference type="ARBA" id="ARBA00006601"/>
    </source>
</evidence>
<evidence type="ECO:0000256" key="2">
    <source>
        <dbReference type="ARBA" id="ARBA00023002"/>
    </source>
</evidence>
<sequence>MRFLLDREDITVSVVGLGYVGSCVAVSLADNGVDVVGVDVDASLIEEMEAGRCRLKEPGLPELVAKGRGSGRLRVTTDFAAISDTDVVVIAVGTPVQEDGTLVGTQVENAATEIGLHLRAGQVVIFKSTVPPGTTRDLVAPLLEGGGLTCGEDFGLAFCPERLSQGNALAEIRRLPVVVGGWDERSGAAAERFWRAGLGVETVPCSSIEAAETVKLLNNWWIDHNIALANELARYCAAIGVDAMEVIAATNEVPKGRGNINVLSPGVGVGGSCLTKDPWMLWRSARERGVDLSTVVTAREANEAMPGYVAGLIVDGLAALGTPADRSRVAVLGLSFKNNTGDLRSTPTLPVVSALREAGADVALFDPLADPDEIRKEFGVEPSSGVEGAASGADCLAVLAWHDEFAELDMAALRALTAPGCLFLDGRAHFDEQTVESLTGLGFTYRGIGR</sequence>
<dbReference type="PIRSF" id="PIRSF000124">
    <property type="entry name" value="UDPglc_GDPman_dh"/>
    <property type="match status" value="1"/>
</dbReference>
<dbReference type="EMBL" id="JAUZMY010000057">
    <property type="protein sequence ID" value="MEE2041640.1"/>
    <property type="molecule type" value="Genomic_DNA"/>
</dbReference>
<comment type="similarity">
    <text evidence="1 4">Belongs to the UDP-glucose/GDP-mannose dehydrogenase family.</text>
</comment>
<evidence type="ECO:0000313" key="6">
    <source>
        <dbReference type="EMBL" id="MEE2041640.1"/>
    </source>
</evidence>
<dbReference type="InterPro" id="IPR028359">
    <property type="entry name" value="UDP_ManNAc/GlcNAc_DH"/>
</dbReference>
<dbReference type="Pfam" id="PF00984">
    <property type="entry name" value="UDPG_MGDP_dh"/>
    <property type="match status" value="1"/>
</dbReference>
<keyword evidence="7" id="KW-1185">Reference proteome</keyword>
<dbReference type="PANTHER" id="PTHR43491">
    <property type="entry name" value="UDP-N-ACETYL-D-MANNOSAMINE DEHYDROGENASE"/>
    <property type="match status" value="1"/>
</dbReference>
<dbReference type="Pfam" id="PF03721">
    <property type="entry name" value="UDPG_MGDP_dh_N"/>
    <property type="match status" value="1"/>
</dbReference>
<dbReference type="SUPFAM" id="SSF48179">
    <property type="entry name" value="6-phosphogluconate dehydrogenase C-terminal domain-like"/>
    <property type="match status" value="1"/>
</dbReference>
<dbReference type="Pfam" id="PF03720">
    <property type="entry name" value="UDPG_MGDP_dh_C"/>
    <property type="match status" value="1"/>
</dbReference>
<keyword evidence="3" id="KW-0520">NAD</keyword>
<dbReference type="RefSeq" id="WP_330095396.1">
    <property type="nucleotide sequence ID" value="NZ_JAUZMY010000057.1"/>
</dbReference>
<dbReference type="InterPro" id="IPR014027">
    <property type="entry name" value="UDP-Glc/GDP-Man_DH_C"/>
</dbReference>
<dbReference type="InterPro" id="IPR017476">
    <property type="entry name" value="UDP-Glc/GDP-Man"/>
</dbReference>
<proteinExistence type="inferred from homology"/>
<name>A0ABU7KHE2_9ACTN</name>
<dbReference type="SUPFAM" id="SSF51735">
    <property type="entry name" value="NAD(P)-binding Rossmann-fold domains"/>
    <property type="match status" value="1"/>
</dbReference>
<dbReference type="SUPFAM" id="SSF52413">
    <property type="entry name" value="UDP-glucose/GDP-mannose dehydrogenase C-terminal domain"/>
    <property type="match status" value="1"/>
</dbReference>
<evidence type="ECO:0000313" key="7">
    <source>
        <dbReference type="Proteomes" id="UP001356095"/>
    </source>
</evidence>
<evidence type="ECO:0000256" key="4">
    <source>
        <dbReference type="PIRNR" id="PIRNR000124"/>
    </source>
</evidence>
<dbReference type="InterPro" id="IPR036220">
    <property type="entry name" value="UDP-Glc/GDP-Man_DH_C_sf"/>
</dbReference>
<dbReference type="PIRSF" id="PIRSF500136">
    <property type="entry name" value="UDP_ManNAc_DH"/>
    <property type="match status" value="1"/>
</dbReference>
<feature type="domain" description="UDP-glucose/GDP-mannose dehydrogenase C-terminal" evidence="5">
    <location>
        <begin position="330"/>
        <end position="432"/>
    </location>
</feature>
<keyword evidence="2" id="KW-0560">Oxidoreductase</keyword>
<dbReference type="InterPro" id="IPR001732">
    <property type="entry name" value="UDP-Glc/GDP-Man_DH_N"/>
</dbReference>